<keyword evidence="1" id="KW-0472">Membrane</keyword>
<sequence length="83" mass="9224">MKISSYDSGFLGSQNIGEFGYGIRVSIGILLLFTIITLALYFCRNTITLWSVPPTGDPWPLPPQCGSLQGLSGRKKRKRVEDF</sequence>
<evidence type="ECO:0000256" key="1">
    <source>
        <dbReference type="SAM" id="Phobius"/>
    </source>
</evidence>
<evidence type="ECO:0000313" key="3">
    <source>
        <dbReference type="Proteomes" id="UP001497516"/>
    </source>
</evidence>
<reference evidence="2 3" key="1">
    <citation type="submission" date="2024-04" db="EMBL/GenBank/DDBJ databases">
        <authorList>
            <person name="Fracassetti M."/>
        </authorList>
    </citation>
    <scope>NUCLEOTIDE SEQUENCE [LARGE SCALE GENOMIC DNA]</scope>
</reference>
<gene>
    <name evidence="2" type="ORF">LTRI10_LOCUS38795</name>
</gene>
<keyword evidence="1" id="KW-0812">Transmembrane</keyword>
<feature type="transmembrane region" description="Helical" evidence="1">
    <location>
        <begin position="21"/>
        <end position="42"/>
    </location>
</feature>
<name>A0AAV2FJU5_9ROSI</name>
<dbReference type="EMBL" id="OZ034820">
    <property type="protein sequence ID" value="CAL1398569.1"/>
    <property type="molecule type" value="Genomic_DNA"/>
</dbReference>
<protein>
    <submittedName>
        <fullName evidence="2">Uncharacterized protein</fullName>
    </submittedName>
</protein>
<accession>A0AAV2FJU5</accession>
<keyword evidence="1" id="KW-1133">Transmembrane helix</keyword>
<evidence type="ECO:0000313" key="2">
    <source>
        <dbReference type="EMBL" id="CAL1398569.1"/>
    </source>
</evidence>
<organism evidence="2 3">
    <name type="scientific">Linum trigynum</name>
    <dbReference type="NCBI Taxonomy" id="586398"/>
    <lineage>
        <taxon>Eukaryota</taxon>
        <taxon>Viridiplantae</taxon>
        <taxon>Streptophyta</taxon>
        <taxon>Embryophyta</taxon>
        <taxon>Tracheophyta</taxon>
        <taxon>Spermatophyta</taxon>
        <taxon>Magnoliopsida</taxon>
        <taxon>eudicotyledons</taxon>
        <taxon>Gunneridae</taxon>
        <taxon>Pentapetalae</taxon>
        <taxon>rosids</taxon>
        <taxon>fabids</taxon>
        <taxon>Malpighiales</taxon>
        <taxon>Linaceae</taxon>
        <taxon>Linum</taxon>
    </lineage>
</organism>
<dbReference type="AlphaFoldDB" id="A0AAV2FJU5"/>
<dbReference type="Proteomes" id="UP001497516">
    <property type="component" value="Chromosome 7"/>
</dbReference>
<keyword evidence="3" id="KW-1185">Reference proteome</keyword>
<proteinExistence type="predicted"/>